<evidence type="ECO:0000256" key="1">
    <source>
        <dbReference type="ARBA" id="ARBA00004651"/>
    </source>
</evidence>
<accession>A0A6L6YG49</accession>
<keyword evidence="6 8" id="KW-1133">Transmembrane helix</keyword>
<evidence type="ECO:0000313" key="10">
    <source>
        <dbReference type="Proteomes" id="UP000472580"/>
    </source>
</evidence>
<feature type="transmembrane region" description="Helical" evidence="8">
    <location>
        <begin position="146"/>
        <end position="166"/>
    </location>
</feature>
<dbReference type="InterPro" id="IPR007227">
    <property type="entry name" value="Cell_shape_determining_MreD"/>
</dbReference>
<keyword evidence="4 8" id="KW-0812">Transmembrane</keyword>
<dbReference type="PANTHER" id="PTHR37484">
    <property type="entry name" value="ROD SHAPE-DETERMINING PROTEIN MRED"/>
    <property type="match status" value="1"/>
</dbReference>
<dbReference type="InterPro" id="IPR026034">
    <property type="entry name" value="MreD_proteobac"/>
</dbReference>
<evidence type="ECO:0000256" key="2">
    <source>
        <dbReference type="ARBA" id="ARBA00007776"/>
    </source>
</evidence>
<dbReference type="AlphaFoldDB" id="A0A6L6YG49"/>
<dbReference type="Proteomes" id="UP000472580">
    <property type="component" value="Unassembled WGS sequence"/>
</dbReference>
<feature type="transmembrane region" description="Helical" evidence="8">
    <location>
        <begin position="118"/>
        <end position="140"/>
    </location>
</feature>
<comment type="similarity">
    <text evidence="2">Belongs to the MreD family.</text>
</comment>
<evidence type="ECO:0000256" key="3">
    <source>
        <dbReference type="ARBA" id="ARBA00022475"/>
    </source>
</evidence>
<comment type="subcellular location">
    <subcellularLocation>
        <location evidence="1">Cell membrane</location>
        <topology evidence="1">Multi-pass membrane protein</topology>
    </subcellularLocation>
</comment>
<gene>
    <name evidence="9" type="primary">mreD</name>
    <name evidence="9" type="ORF">E5987_01025</name>
</gene>
<evidence type="ECO:0000256" key="7">
    <source>
        <dbReference type="ARBA" id="ARBA00023136"/>
    </source>
</evidence>
<keyword evidence="10" id="KW-1185">Reference proteome</keyword>
<keyword evidence="7 8" id="KW-0472">Membrane</keyword>
<dbReference type="EMBL" id="WSRP01000002">
    <property type="protein sequence ID" value="MVX55789.1"/>
    <property type="molecule type" value="Genomic_DNA"/>
</dbReference>
<dbReference type="RefSeq" id="WP_160334221.1">
    <property type="nucleotide sequence ID" value="NZ_CALPCR010000015.1"/>
</dbReference>
<reference evidence="9 10" key="1">
    <citation type="submission" date="2019-12" db="EMBL/GenBank/DDBJ databases">
        <title>Microbes associate with the intestines of laboratory mice.</title>
        <authorList>
            <person name="Navarre W."/>
            <person name="Wong E."/>
        </authorList>
    </citation>
    <scope>NUCLEOTIDE SEQUENCE [LARGE SCALE GENOMIC DNA]</scope>
    <source>
        <strain evidence="9 10">NM82_D38</strain>
    </source>
</reference>
<feature type="transmembrane region" description="Helical" evidence="8">
    <location>
        <begin position="69"/>
        <end position="86"/>
    </location>
</feature>
<keyword evidence="5" id="KW-0133">Cell shape</keyword>
<name>A0A6L6YG49_9BURK</name>
<dbReference type="OrthoDB" id="5297408at2"/>
<evidence type="ECO:0000256" key="6">
    <source>
        <dbReference type="ARBA" id="ARBA00022989"/>
    </source>
</evidence>
<protein>
    <submittedName>
        <fullName evidence="9">Rod shape-determining protein MreD</fullName>
    </submittedName>
</protein>
<dbReference type="PANTHER" id="PTHR37484:SF1">
    <property type="entry name" value="ROD SHAPE-DETERMINING PROTEIN MRED"/>
    <property type="match status" value="1"/>
</dbReference>
<feature type="transmembrane region" description="Helical" evidence="8">
    <location>
        <begin position="21"/>
        <end position="38"/>
    </location>
</feature>
<keyword evidence="3" id="KW-1003">Cell membrane</keyword>
<dbReference type="GO" id="GO:0005886">
    <property type="term" value="C:plasma membrane"/>
    <property type="evidence" value="ECO:0007669"/>
    <property type="project" value="UniProtKB-SubCell"/>
</dbReference>
<comment type="caution">
    <text evidence="9">The sequence shown here is derived from an EMBL/GenBank/DDBJ whole genome shotgun (WGS) entry which is preliminary data.</text>
</comment>
<evidence type="ECO:0000256" key="8">
    <source>
        <dbReference type="SAM" id="Phobius"/>
    </source>
</evidence>
<sequence>MSNFSKGFNYQRPDKSIHDPTLAGPLWVYGSLLLSWLLDLLPSSHWPFFPSFLVMTLIFWAIHQPNRIFYWLAFCLGLLTDADTGAVFGQHALTYCVVVFCAELMSVRLLWLSPISQAISLLPVFLLPAVLKTVESFLLSQQSFDAAWFLQVLLFIVFWPLWVWFLSRRFYLG</sequence>
<dbReference type="NCBIfam" id="TIGR03426">
    <property type="entry name" value="shape_MreD"/>
    <property type="match status" value="1"/>
</dbReference>
<feature type="transmembrane region" description="Helical" evidence="8">
    <location>
        <begin position="44"/>
        <end position="62"/>
    </location>
</feature>
<evidence type="ECO:0000313" key="9">
    <source>
        <dbReference type="EMBL" id="MVX55789.1"/>
    </source>
</evidence>
<proteinExistence type="inferred from homology"/>
<dbReference type="Pfam" id="PF04093">
    <property type="entry name" value="MreD"/>
    <property type="match status" value="1"/>
</dbReference>
<evidence type="ECO:0000256" key="5">
    <source>
        <dbReference type="ARBA" id="ARBA00022960"/>
    </source>
</evidence>
<organism evidence="9 10">
    <name type="scientific">Parasutterella muris</name>
    <dbReference type="NCBI Taxonomy" id="2565572"/>
    <lineage>
        <taxon>Bacteria</taxon>
        <taxon>Pseudomonadati</taxon>
        <taxon>Pseudomonadota</taxon>
        <taxon>Betaproteobacteria</taxon>
        <taxon>Burkholderiales</taxon>
        <taxon>Sutterellaceae</taxon>
        <taxon>Parasutterella</taxon>
    </lineage>
</organism>
<dbReference type="GO" id="GO:0008360">
    <property type="term" value="P:regulation of cell shape"/>
    <property type="evidence" value="ECO:0007669"/>
    <property type="project" value="UniProtKB-KW"/>
</dbReference>
<evidence type="ECO:0000256" key="4">
    <source>
        <dbReference type="ARBA" id="ARBA00022692"/>
    </source>
</evidence>